<dbReference type="InterPro" id="IPR050272">
    <property type="entry name" value="Isochorismatase-like_hydrls"/>
</dbReference>
<dbReference type="SUPFAM" id="SSF52499">
    <property type="entry name" value="Isochorismatase-like hydrolases"/>
    <property type="match status" value="1"/>
</dbReference>
<feature type="domain" description="Isochorismatase-like" evidence="2">
    <location>
        <begin position="8"/>
        <end position="180"/>
    </location>
</feature>
<gene>
    <name evidence="3" type="ORF">B1812_09940</name>
</gene>
<dbReference type="STRING" id="655015.B1812_09940"/>
<dbReference type="RefSeq" id="WP_085771440.1">
    <property type="nucleotide sequence ID" value="NZ_AP027149.1"/>
</dbReference>
<organism evidence="3 4">
    <name type="scientific">Methylocystis bryophila</name>
    <dbReference type="NCBI Taxonomy" id="655015"/>
    <lineage>
        <taxon>Bacteria</taxon>
        <taxon>Pseudomonadati</taxon>
        <taxon>Pseudomonadota</taxon>
        <taxon>Alphaproteobacteria</taxon>
        <taxon>Hyphomicrobiales</taxon>
        <taxon>Methylocystaceae</taxon>
        <taxon>Methylocystis</taxon>
    </lineage>
</organism>
<evidence type="ECO:0000256" key="1">
    <source>
        <dbReference type="ARBA" id="ARBA00022801"/>
    </source>
</evidence>
<evidence type="ECO:0000313" key="4">
    <source>
        <dbReference type="Proteomes" id="UP000193978"/>
    </source>
</evidence>
<dbReference type="PANTHER" id="PTHR43540">
    <property type="entry name" value="PEROXYUREIDOACRYLATE/UREIDOACRYLATE AMIDOHYDROLASE-RELATED"/>
    <property type="match status" value="1"/>
</dbReference>
<keyword evidence="4" id="KW-1185">Reference proteome</keyword>
<dbReference type="Proteomes" id="UP000193978">
    <property type="component" value="Chromosome"/>
</dbReference>
<dbReference type="PANTHER" id="PTHR43540:SF1">
    <property type="entry name" value="ISOCHORISMATASE HYDROLASE"/>
    <property type="match status" value="1"/>
</dbReference>
<dbReference type="OrthoDB" id="9807387at2"/>
<accession>A0A1W6MUS0</accession>
<keyword evidence="1" id="KW-0378">Hydrolase</keyword>
<reference evidence="3 4" key="1">
    <citation type="submission" date="2017-02" db="EMBL/GenBank/DDBJ databases">
        <authorList>
            <person name="Peterson S.W."/>
        </authorList>
    </citation>
    <scope>NUCLEOTIDE SEQUENCE [LARGE SCALE GENOMIC DNA]</scope>
    <source>
        <strain evidence="3 4">S285</strain>
    </source>
</reference>
<dbReference type="InterPro" id="IPR000868">
    <property type="entry name" value="Isochorismatase-like_dom"/>
</dbReference>
<dbReference type="Pfam" id="PF00857">
    <property type="entry name" value="Isochorismatase"/>
    <property type="match status" value="1"/>
</dbReference>
<protein>
    <submittedName>
        <fullName evidence="3">Isochorismatase</fullName>
    </submittedName>
</protein>
<dbReference type="GO" id="GO:0016787">
    <property type="term" value="F:hydrolase activity"/>
    <property type="evidence" value="ECO:0007669"/>
    <property type="project" value="UniProtKB-KW"/>
</dbReference>
<dbReference type="Gene3D" id="3.40.50.850">
    <property type="entry name" value="Isochorismatase-like"/>
    <property type="match status" value="1"/>
</dbReference>
<sequence length="193" mass="20757">MFEPQAAVLIPIDMQQAFDLPGRPRRWNADLDRNGLALLTAWRAKKLPIIHVINSSANAQSCFHHAHPGHGFRPGFAPQDGEELVDKSVNSAFIGTDLSARLHRLGAGELVLFGMRTDMCVSSTTRSGANLGWRVTVVGDACDCCDLPDVLGDGIVPAEQAHRVHLATLADEFADVVTTSQACARLEGFAPSC</sequence>
<name>A0A1W6MUS0_9HYPH</name>
<evidence type="ECO:0000259" key="2">
    <source>
        <dbReference type="Pfam" id="PF00857"/>
    </source>
</evidence>
<dbReference type="AlphaFoldDB" id="A0A1W6MUS0"/>
<proteinExistence type="predicted"/>
<dbReference type="EMBL" id="CP019948">
    <property type="protein sequence ID" value="ARN81343.1"/>
    <property type="molecule type" value="Genomic_DNA"/>
</dbReference>
<evidence type="ECO:0000313" key="3">
    <source>
        <dbReference type="EMBL" id="ARN81343.1"/>
    </source>
</evidence>
<dbReference type="InterPro" id="IPR036380">
    <property type="entry name" value="Isochorismatase-like_sf"/>
</dbReference>
<dbReference type="KEGG" id="mbry:B1812_09940"/>